<organism evidence="6 7">
    <name type="scientific">Sipha flava</name>
    <name type="common">yellow sugarcane aphid</name>
    <dbReference type="NCBI Taxonomy" id="143950"/>
    <lineage>
        <taxon>Eukaryota</taxon>
        <taxon>Metazoa</taxon>
        <taxon>Ecdysozoa</taxon>
        <taxon>Arthropoda</taxon>
        <taxon>Hexapoda</taxon>
        <taxon>Insecta</taxon>
        <taxon>Pterygota</taxon>
        <taxon>Neoptera</taxon>
        <taxon>Paraneoptera</taxon>
        <taxon>Hemiptera</taxon>
        <taxon>Sternorrhyncha</taxon>
        <taxon>Aphidomorpha</taxon>
        <taxon>Aphidoidea</taxon>
        <taxon>Aphididae</taxon>
        <taxon>Sipha</taxon>
    </lineage>
</organism>
<dbReference type="PANTHER" id="PTHR12327">
    <property type="entry name" value="ALPHA-TUBULIN N-ACETYLTRANSFERASE 1"/>
    <property type="match status" value="1"/>
</dbReference>
<evidence type="ECO:0000256" key="4">
    <source>
        <dbReference type="SAM" id="MobiDB-lite"/>
    </source>
</evidence>
<evidence type="ECO:0000256" key="2">
    <source>
        <dbReference type="ARBA" id="ARBA00023315"/>
    </source>
</evidence>
<dbReference type="GO" id="GO:0070507">
    <property type="term" value="P:regulation of microtubule cytoskeleton organization"/>
    <property type="evidence" value="ECO:0007669"/>
    <property type="project" value="UniProtKB-UniRule"/>
</dbReference>
<comment type="catalytic activity">
    <reaction evidence="3">
        <text>L-lysyl-[alpha-tubulin] + acetyl-CoA = N(6)-acetyl-L-lysyl-[alpha-tubulin] + CoA + H(+)</text>
        <dbReference type="Rhea" id="RHEA:15277"/>
        <dbReference type="Rhea" id="RHEA-COMP:11278"/>
        <dbReference type="Rhea" id="RHEA-COMP:11279"/>
        <dbReference type="ChEBI" id="CHEBI:15378"/>
        <dbReference type="ChEBI" id="CHEBI:29969"/>
        <dbReference type="ChEBI" id="CHEBI:57287"/>
        <dbReference type="ChEBI" id="CHEBI:57288"/>
        <dbReference type="ChEBI" id="CHEBI:61930"/>
        <dbReference type="EC" id="2.3.1.108"/>
    </reaction>
</comment>
<reference evidence="7" key="1">
    <citation type="submission" date="2025-08" db="UniProtKB">
        <authorList>
            <consortium name="RefSeq"/>
        </authorList>
    </citation>
    <scope>IDENTIFICATION</scope>
    <source>
        <tissue evidence="7">Whole body</tissue>
    </source>
</reference>
<dbReference type="Gene3D" id="3.40.630.30">
    <property type="match status" value="1"/>
</dbReference>
<evidence type="ECO:0000256" key="3">
    <source>
        <dbReference type="HAMAP-Rule" id="MF_03130"/>
    </source>
</evidence>
<accession>A0A8B8FVE9</accession>
<dbReference type="GO" id="GO:0048666">
    <property type="term" value="P:neuron development"/>
    <property type="evidence" value="ECO:0007669"/>
    <property type="project" value="UniProtKB-UniRule"/>
</dbReference>
<dbReference type="OrthoDB" id="447510at2759"/>
<dbReference type="GO" id="GO:0005874">
    <property type="term" value="C:microtubule"/>
    <property type="evidence" value="ECO:0007669"/>
    <property type="project" value="InterPro"/>
</dbReference>
<feature type="compositionally biased region" description="Basic and acidic residues" evidence="4">
    <location>
        <begin position="273"/>
        <end position="293"/>
    </location>
</feature>
<feature type="site" description="Crucial for catalytic activity" evidence="3">
    <location>
        <position position="53"/>
    </location>
</feature>
<dbReference type="PROSITE" id="PS51730">
    <property type="entry name" value="GNAT_ATAT"/>
    <property type="match status" value="1"/>
</dbReference>
<dbReference type="GeneID" id="112686752"/>
<proteinExistence type="inferred from homology"/>
<comment type="caution">
    <text evidence="3">Lacks conserved residue(s) required for the propagation of feature annotation.</text>
</comment>
<feature type="region of interest" description="Disordered" evidence="4">
    <location>
        <begin position="193"/>
        <end position="213"/>
    </location>
</feature>
<dbReference type="Proteomes" id="UP000694846">
    <property type="component" value="Unplaced"/>
</dbReference>
<dbReference type="Pfam" id="PF05301">
    <property type="entry name" value="Acetyltransf_16"/>
    <property type="match status" value="1"/>
</dbReference>
<evidence type="ECO:0000259" key="5">
    <source>
        <dbReference type="PROSITE" id="PS51730"/>
    </source>
</evidence>
<comment type="similarity">
    <text evidence="3">Belongs to the acetyltransferase ATAT1 family.</text>
</comment>
<feature type="domain" description="N-acetyltransferase" evidence="5">
    <location>
        <begin position="1"/>
        <end position="183"/>
    </location>
</feature>
<keyword evidence="6" id="KW-1185">Reference proteome</keyword>
<evidence type="ECO:0000313" key="7">
    <source>
        <dbReference type="RefSeq" id="XP_025414954.1"/>
    </source>
</evidence>
<dbReference type="AlphaFoldDB" id="A0A8B8FVE9"/>
<dbReference type="InterPro" id="IPR038746">
    <property type="entry name" value="Atat"/>
</dbReference>
<keyword evidence="2 3" id="KW-0012">Acyltransferase</keyword>
<dbReference type="PANTHER" id="PTHR12327:SF0">
    <property type="entry name" value="ALPHA-TUBULIN N-ACETYLTRANSFERASE 1"/>
    <property type="match status" value="1"/>
</dbReference>
<dbReference type="GO" id="GO:0019799">
    <property type="term" value="F:tubulin N-acetyltransferase activity"/>
    <property type="evidence" value="ECO:0007669"/>
    <property type="project" value="UniProtKB-UniRule"/>
</dbReference>
<name>A0A8B8FVE9_9HEMI</name>
<sequence>MEFQFDLSQIAQQQIVKIDNTLLPVGYQKDDPELQMIISNILDKMGEASGIAQELKSPITSAEKLRRSDHTLYLMTEHTPQGHVVVVGLLKMGWKKLYLFNKKGSRTEAMVYCLLDFYIHETRQRHGYGIKLMEYMLKDNQIQARQLAVDQPTNKLLQFLWKYFNLSKLVNQGNNFVIFEEFFESDGYLEKESGHDRSSGYKSQATFGRHGASRQQDCMANILYGAKQNENQSGNENRFENQERENKQQKNEHYVEIQQEQQQQNQQQQHQHVMNEGDGHKSNHSHPKLDIKNFHTQLW</sequence>
<evidence type="ECO:0000256" key="1">
    <source>
        <dbReference type="ARBA" id="ARBA00022679"/>
    </source>
</evidence>
<gene>
    <name evidence="7" type="primary">LOC112686752</name>
</gene>
<feature type="region of interest" description="Disordered" evidence="4">
    <location>
        <begin position="229"/>
        <end position="299"/>
    </location>
</feature>
<dbReference type="HAMAP" id="MF_03130">
    <property type="entry name" value="mec17"/>
    <property type="match status" value="1"/>
</dbReference>
<dbReference type="EC" id="2.3.1.108" evidence="3"/>
<feature type="binding site" evidence="3">
    <location>
        <begin position="117"/>
        <end position="130"/>
    </location>
    <ligand>
        <name>acetyl-CoA</name>
        <dbReference type="ChEBI" id="CHEBI:57288"/>
    </ligand>
</feature>
<feature type="compositionally biased region" description="Low complexity" evidence="4">
    <location>
        <begin position="258"/>
        <end position="271"/>
    </location>
</feature>
<evidence type="ECO:0000313" key="6">
    <source>
        <dbReference type="Proteomes" id="UP000694846"/>
    </source>
</evidence>
<comment type="function">
    <text evidence="3">Specifically acetylates 'Lys-40' in alpha-tubulin on the lumenal side of microtubules. Promotes microtubule destabilization and accelerates microtubule dynamics; this activity may be independent of acetylation activity. Acetylates alpha-tubulin with a slow enzymatic rate, due to a catalytic site that is not optimized for acetyl transfer. Enters the microtubule through each end and diffuses quickly throughout the lumen of microtubules. Acetylates only long/old microtubules because of its slow acetylation rate since it does not have time to act on dynamically unstable microtubules before the enzyme is released.</text>
</comment>
<keyword evidence="1 3" id="KW-0808">Transferase</keyword>
<dbReference type="InterPro" id="IPR007965">
    <property type="entry name" value="GNAT_ATAT"/>
</dbReference>
<dbReference type="RefSeq" id="XP_025414954.1">
    <property type="nucleotide sequence ID" value="XM_025559169.1"/>
</dbReference>
<feature type="compositionally biased region" description="Basic and acidic residues" evidence="4">
    <location>
        <begin position="237"/>
        <end position="255"/>
    </location>
</feature>
<protein>
    <recommendedName>
        <fullName evidence="3">Alpha-tubulin N-acetyltransferase</fullName>
        <shortName evidence="3">Alpha-TAT</shortName>
        <shortName evidence="3">TAT</shortName>
        <ecNumber evidence="3">2.3.1.108</ecNumber>
    </recommendedName>
    <alternativeName>
        <fullName evidence="3">Acetyltransferase mec-17 homolog</fullName>
    </alternativeName>
</protein>